<gene>
    <name evidence="4" type="ORF">IWW36_003256</name>
</gene>
<dbReference type="PANTHER" id="PTHR12215">
    <property type="entry name" value="PHOSPHOPANTETHEINE TRANSFERASE"/>
    <property type="match status" value="1"/>
</dbReference>
<name>A0A9W8I5R8_9FUNG</name>
<keyword evidence="5" id="KW-1185">Reference proteome</keyword>
<dbReference type="PANTHER" id="PTHR12215:SF10">
    <property type="entry name" value="L-AMINOADIPATE-SEMIALDEHYDE DEHYDROGENASE-PHOSPHOPANTETHEINYL TRANSFERASE"/>
    <property type="match status" value="1"/>
</dbReference>
<dbReference type="GO" id="GO:0008897">
    <property type="term" value="F:holo-[acyl-carrier-protein] synthase activity"/>
    <property type="evidence" value="ECO:0007669"/>
    <property type="project" value="UniProtKB-EC"/>
</dbReference>
<evidence type="ECO:0000313" key="5">
    <source>
        <dbReference type="Proteomes" id="UP001139887"/>
    </source>
</evidence>
<reference evidence="4" key="1">
    <citation type="submission" date="2022-07" db="EMBL/GenBank/DDBJ databases">
        <title>Phylogenomic reconstructions and comparative analyses of Kickxellomycotina fungi.</title>
        <authorList>
            <person name="Reynolds N.K."/>
            <person name="Stajich J.E."/>
            <person name="Barry K."/>
            <person name="Grigoriev I.V."/>
            <person name="Crous P."/>
            <person name="Smith M.E."/>
        </authorList>
    </citation>
    <scope>NUCLEOTIDE SEQUENCE</scope>
    <source>
        <strain evidence="4">NRRL 1566</strain>
    </source>
</reference>
<dbReference type="GO" id="GO:0005829">
    <property type="term" value="C:cytosol"/>
    <property type="evidence" value="ECO:0007669"/>
    <property type="project" value="TreeGrafter"/>
</dbReference>
<evidence type="ECO:0000256" key="1">
    <source>
        <dbReference type="ARBA" id="ARBA00013172"/>
    </source>
</evidence>
<dbReference type="EMBL" id="JANBUW010000161">
    <property type="protein sequence ID" value="KAJ2848513.1"/>
    <property type="molecule type" value="Genomic_DNA"/>
</dbReference>
<proteinExistence type="predicted"/>
<dbReference type="SUPFAM" id="SSF56214">
    <property type="entry name" value="4'-phosphopantetheinyl transferase"/>
    <property type="match status" value="1"/>
</dbReference>
<dbReference type="EC" id="2.7.8.7" evidence="1"/>
<protein>
    <recommendedName>
        <fullName evidence="1">holo-[acyl-carrier-protein] synthase</fullName>
        <ecNumber evidence="1">2.7.8.7</ecNumber>
    </recommendedName>
</protein>
<accession>A0A9W8I5R8</accession>
<dbReference type="InterPro" id="IPR050559">
    <property type="entry name" value="P-Pant_transferase_sf"/>
</dbReference>
<organism evidence="4 5">
    <name type="scientific">Coemansia brasiliensis</name>
    <dbReference type="NCBI Taxonomy" id="2650707"/>
    <lineage>
        <taxon>Eukaryota</taxon>
        <taxon>Fungi</taxon>
        <taxon>Fungi incertae sedis</taxon>
        <taxon>Zoopagomycota</taxon>
        <taxon>Kickxellomycotina</taxon>
        <taxon>Kickxellomycetes</taxon>
        <taxon>Kickxellales</taxon>
        <taxon>Kickxellaceae</taxon>
        <taxon>Coemansia</taxon>
    </lineage>
</organism>
<dbReference type="AlphaFoldDB" id="A0A9W8I5R8"/>
<dbReference type="Gene3D" id="3.90.470.20">
    <property type="entry name" value="4'-phosphopantetheinyl transferase domain"/>
    <property type="match status" value="1"/>
</dbReference>
<sequence length="148" mass="16389">MADFNISHDGNWVIAGYITNGIIGVDIAKVACPSNMTDMDYIKEFLSPEEMDYLMNSSTQKLLDFYRIWTSKEAYVKAIGTGIAEFDLCSISVHLLPSAANPEVYIKGKGSDFKFKSGVLNAESYVYCIATSPESECAFSTVDFLDFI</sequence>
<dbReference type="GO" id="GO:0019878">
    <property type="term" value="P:lysine biosynthetic process via aminoadipic acid"/>
    <property type="evidence" value="ECO:0007669"/>
    <property type="project" value="TreeGrafter"/>
</dbReference>
<dbReference type="Proteomes" id="UP001139887">
    <property type="component" value="Unassembled WGS sequence"/>
</dbReference>
<dbReference type="OrthoDB" id="26719at2759"/>
<evidence type="ECO:0000259" key="3">
    <source>
        <dbReference type="Pfam" id="PF01648"/>
    </source>
</evidence>
<feature type="domain" description="4'-phosphopantetheinyl transferase" evidence="3">
    <location>
        <begin position="23"/>
        <end position="129"/>
    </location>
</feature>
<dbReference type="InterPro" id="IPR037143">
    <property type="entry name" value="4-PPantetheinyl_Trfase_dom_sf"/>
</dbReference>
<comment type="caution">
    <text evidence="4">The sequence shown here is derived from an EMBL/GenBank/DDBJ whole genome shotgun (WGS) entry which is preliminary data.</text>
</comment>
<dbReference type="GO" id="GO:0000287">
    <property type="term" value="F:magnesium ion binding"/>
    <property type="evidence" value="ECO:0007669"/>
    <property type="project" value="InterPro"/>
</dbReference>
<evidence type="ECO:0000313" key="4">
    <source>
        <dbReference type="EMBL" id="KAJ2848513.1"/>
    </source>
</evidence>
<keyword evidence="2" id="KW-0808">Transferase</keyword>
<evidence type="ECO:0000256" key="2">
    <source>
        <dbReference type="ARBA" id="ARBA00022679"/>
    </source>
</evidence>
<dbReference type="InterPro" id="IPR008278">
    <property type="entry name" value="4-PPantetheinyl_Trfase_dom"/>
</dbReference>
<dbReference type="Pfam" id="PF01648">
    <property type="entry name" value="ACPS"/>
    <property type="match status" value="1"/>
</dbReference>